<protein>
    <submittedName>
        <fullName evidence="3">TPR repeat-containing protein</fullName>
    </submittedName>
</protein>
<keyword evidence="1" id="KW-0802">TPR repeat</keyword>
<feature type="signal peptide" evidence="2">
    <location>
        <begin position="1"/>
        <end position="27"/>
    </location>
</feature>
<dbReference type="SUPFAM" id="SSF48452">
    <property type="entry name" value="TPR-like"/>
    <property type="match status" value="1"/>
</dbReference>
<dbReference type="SMART" id="SM00028">
    <property type="entry name" value="TPR"/>
    <property type="match status" value="6"/>
</dbReference>
<sequence length="996" mass="114811">MFKLARSTIKIVLNLAALIVLLSTLQGCVSTDDQTQVSSKNNNGLGAWVSVSQQQNQQALDEEKLWQSAYKRKQQLADLYQQILTATPDNKVVEDIRYRLAELYTYQVEQVQGDELVASDLEDNSVADSAQKSNEMLRSNIERFKELLASYPNNSNNPKIYYQLAKSYSLLGETLLSLQSLEKLAELYPTSPYLEEVYFRIGDIYFSHNNYPRARDALTKALAVGQGKYQNNALYMLAWSQFKLSDYQNASQHFIKLIVQSGEVAKLKQGGASSMITDAQRALILLLSQQETGQQEATPQQTENPLVALIDHAQQQGLDTTELEPILYQKLAQFWLAKDLKNEALATYLTYIERKPENFAAAEFLLAVIGLYPENSTKAFAYKVQFVEDYFVGTNAWNKFTDQQQQQILANLSQFSLLKARQLYATAQDTYYELEKDEVVAYRAAAIWFEKYLLSQQKLAQLNLTTDVQDKLIQQLMLAAQARYIASDYVASIEHYQKLVQLQPDNADSLYSLIIVYQQALKHLNQAQPQQKFTELQLSNYWRDFISLYPADRRALYMARQLADYAYAQQDLVSLISQQQFIIQHLDAKTKDKQQASLLVANLQYQLKQYVESEQSYQQALLYIDKNNQKDLFKQTQNLVAASAYFYAQALLELEPEQAAKQFLKVADLAFSNEYTQNALTQAADILMEQVDKSQGVAVLKRIRKQYPNSDYAKAVPAKLAKVYTDQQQWSLAAKQLELIAKNTNIKQPEGYELARQAQYTAAEYYAKDNDMEAARLALRTYAHNYPKPFDMAQEVRLKMAEFYTQPRDLNKKYFWYRKIVQFHKKEARLHSGEVLQRSEYLASFAAFELAKAHHQTFARVKLVVPLQQSMAKKQQAMKDAIYYYQQVMDLALIDFVPQANFHLAELYRTLAREIMQSERPAELDELALEEYELILEEVAYPFEEKAIELHQVNLARTWTNQYDEWIAQSLDKLAALVPAQYKRSLIEVDIYEELN</sequence>
<dbReference type="Proteomes" id="UP000019276">
    <property type="component" value="Unassembled WGS sequence"/>
</dbReference>
<dbReference type="AlphaFoldDB" id="W7Q615"/>
<dbReference type="EMBL" id="ARZY01000059">
    <property type="protein sequence ID" value="EWH08214.1"/>
    <property type="molecule type" value="Genomic_DNA"/>
</dbReference>
<dbReference type="InterPro" id="IPR011990">
    <property type="entry name" value="TPR-like_helical_dom_sf"/>
</dbReference>
<comment type="caution">
    <text evidence="3">The sequence shown here is derived from an EMBL/GenBank/DDBJ whole genome shotgun (WGS) entry which is preliminary data.</text>
</comment>
<organism evidence="3 4">
    <name type="scientific">Catenovulum agarivorans DS-2</name>
    <dbReference type="NCBI Taxonomy" id="1328313"/>
    <lineage>
        <taxon>Bacteria</taxon>
        <taxon>Pseudomonadati</taxon>
        <taxon>Pseudomonadota</taxon>
        <taxon>Gammaproteobacteria</taxon>
        <taxon>Alteromonadales</taxon>
        <taxon>Alteromonadaceae</taxon>
        <taxon>Catenovulum</taxon>
    </lineage>
</organism>
<proteinExistence type="predicted"/>
<dbReference type="eggNOG" id="COG4105">
    <property type="taxonomic scope" value="Bacteria"/>
</dbReference>
<dbReference type="PROSITE" id="PS50005">
    <property type="entry name" value="TPR"/>
    <property type="match status" value="1"/>
</dbReference>
<dbReference type="Gene3D" id="1.25.40.10">
    <property type="entry name" value="Tetratricopeptide repeat domain"/>
    <property type="match status" value="4"/>
</dbReference>
<evidence type="ECO:0000256" key="2">
    <source>
        <dbReference type="SAM" id="SignalP"/>
    </source>
</evidence>
<evidence type="ECO:0000313" key="3">
    <source>
        <dbReference type="EMBL" id="EWH08214.1"/>
    </source>
</evidence>
<reference evidence="3 4" key="1">
    <citation type="journal article" date="2014" name="Genome Announc.">
        <title>Draft Genome Sequence of the Agar-Degrading Bacterium Catenovulum sp. Strain DS-2, Isolated from Intestines of Haliotis diversicolor.</title>
        <authorList>
            <person name="Shan D."/>
            <person name="Li X."/>
            <person name="Gu Z."/>
            <person name="Wei G."/>
            <person name="Gao Z."/>
            <person name="Shao Z."/>
        </authorList>
    </citation>
    <scope>NUCLEOTIDE SEQUENCE [LARGE SCALE GENOMIC DNA]</scope>
    <source>
        <strain evidence="3 4">DS-2</strain>
    </source>
</reference>
<feature type="repeat" description="TPR" evidence="1">
    <location>
        <begin position="195"/>
        <end position="228"/>
    </location>
</feature>
<accession>W7Q615</accession>
<evidence type="ECO:0000313" key="4">
    <source>
        <dbReference type="Proteomes" id="UP000019276"/>
    </source>
</evidence>
<dbReference type="PATRIC" id="fig|1328313.3.peg.3784"/>
<dbReference type="Pfam" id="PF13174">
    <property type="entry name" value="TPR_6"/>
    <property type="match status" value="3"/>
</dbReference>
<dbReference type="PROSITE" id="PS51257">
    <property type="entry name" value="PROKAR_LIPOPROTEIN"/>
    <property type="match status" value="1"/>
</dbReference>
<keyword evidence="2" id="KW-0732">Signal</keyword>
<evidence type="ECO:0000256" key="1">
    <source>
        <dbReference type="PROSITE-ProRule" id="PRU00339"/>
    </source>
</evidence>
<feature type="chain" id="PRO_5004897881" evidence="2">
    <location>
        <begin position="28"/>
        <end position="996"/>
    </location>
</feature>
<gene>
    <name evidence="3" type="ORF">DS2_18518</name>
</gene>
<name>W7Q615_9ALTE</name>
<keyword evidence="4" id="KW-1185">Reference proteome</keyword>
<dbReference type="eggNOG" id="COG1729">
    <property type="taxonomic scope" value="Bacteria"/>
</dbReference>
<dbReference type="STRING" id="1328313.DS2_18518"/>
<dbReference type="InterPro" id="IPR019734">
    <property type="entry name" value="TPR_rpt"/>
</dbReference>